<dbReference type="PANTHER" id="PTHR48408">
    <property type="match status" value="1"/>
</dbReference>
<dbReference type="Proteomes" id="UP001164929">
    <property type="component" value="Chromosome 18"/>
</dbReference>
<dbReference type="PROSITE" id="PS51415">
    <property type="entry name" value="XYLOSE_ISOMERASE"/>
    <property type="match status" value="1"/>
</dbReference>
<accession>A0AAD6PSM8</accession>
<dbReference type="Gene3D" id="3.20.20.150">
    <property type="entry name" value="Divalent-metal-dependent TIM barrel enzymes"/>
    <property type="match status" value="1"/>
</dbReference>
<evidence type="ECO:0000256" key="3">
    <source>
        <dbReference type="ARBA" id="ARBA00022629"/>
    </source>
</evidence>
<evidence type="ECO:0000256" key="7">
    <source>
        <dbReference type="ARBA" id="ARBA00033659"/>
    </source>
</evidence>
<dbReference type="SUPFAM" id="SSF51658">
    <property type="entry name" value="Xylose isomerase-like"/>
    <property type="match status" value="1"/>
</dbReference>
<comment type="caution">
    <text evidence="10">The sequence shown here is derived from an EMBL/GenBank/DDBJ whole genome shotgun (WGS) entry which is preliminary data.</text>
</comment>
<keyword evidence="5 8" id="KW-0413">Isomerase</keyword>
<evidence type="ECO:0000256" key="8">
    <source>
        <dbReference type="RuleBase" id="RU000609"/>
    </source>
</evidence>
<protein>
    <recommendedName>
        <fullName evidence="2 8">Xylose isomerase</fullName>
        <ecNumber evidence="2 8">5.3.1.5</ecNumber>
    </recommendedName>
</protein>
<dbReference type="InterPro" id="IPR013452">
    <property type="entry name" value="Xylose_isom_bac"/>
</dbReference>
<dbReference type="EMBL" id="JAQIZT010000018">
    <property type="protein sequence ID" value="KAJ6958047.1"/>
    <property type="molecule type" value="Genomic_DNA"/>
</dbReference>
<feature type="transmembrane region" description="Helical" evidence="9">
    <location>
        <begin position="6"/>
        <end position="30"/>
    </location>
</feature>
<evidence type="ECO:0000256" key="6">
    <source>
        <dbReference type="ARBA" id="ARBA00023277"/>
    </source>
</evidence>
<proteinExistence type="inferred from homology"/>
<keyword evidence="6 8" id="KW-0119">Carbohydrate metabolism</keyword>
<name>A0AAD6PSM8_9ROSI</name>
<sequence>MPPTSSAIVHVSFSCNLSSPIVVVSFVSFNKMKGGRILLLLVCSSVITLGVFAAGPPTCPADLGGKCSDSGEWEGEFFPGIPKIKFEGPSSKNPLAFKWYNAEEEILGKKMKDWMRFSIAFWHTFRGTGGDPFGAPTKYWPWEDGTNSLAMAKRRMRANFEFLEKIGVDRWCFHDRDIAPDGETLEESNKNLDEVVALAKELQGTKIRPLWGTAQLFMHPRYMHGGATSSELGVYAYAAAQVKKAMEVTHDLGGENYVFWGGREGYQSLLNTDMERELDHLARFCEAAVAYKKKIGFNGTLLIEPKPQEPTKHQYDWDAATTANFLRKYGLIGEFKLNIECNHATLSGHSCHHELETARINGLLGNIDANTGDPQIGWDTDQFMTDISEATMVMLSVIRNGGLAPGGFNFDAKLRRESTEVEDIFLAHISGMDTLARGLRSAAKLIQDGSLAELVRKRYQSFDTEIGAQVEAGKGDFETLEKLAMKWGEPKVPSAKQKQLSVLLYDTEWNNGTTFYYTLSEPHSCRIMVNDVGIPRPDFLDGAKYLGTAVTDGYLCNVWEKIDTIWYYEDVYTKRPVRWDFNDGISTHVITFEVGAVLLDDSVTQAPAYCFNQEIKNMIAISVRAPLLEKPGVICWATGARIATVLICLEDSARIVATSAGPERIWTLSIDISCAPNSTAVA</sequence>
<dbReference type="InterPro" id="IPR036237">
    <property type="entry name" value="Xyl_isomerase-like_sf"/>
</dbReference>
<organism evidence="10 11">
    <name type="scientific">Populus alba x Populus x berolinensis</name>
    <dbReference type="NCBI Taxonomy" id="444605"/>
    <lineage>
        <taxon>Eukaryota</taxon>
        <taxon>Viridiplantae</taxon>
        <taxon>Streptophyta</taxon>
        <taxon>Embryophyta</taxon>
        <taxon>Tracheophyta</taxon>
        <taxon>Spermatophyta</taxon>
        <taxon>Magnoliopsida</taxon>
        <taxon>eudicotyledons</taxon>
        <taxon>Gunneridae</taxon>
        <taxon>Pentapetalae</taxon>
        <taxon>rosids</taxon>
        <taxon>fabids</taxon>
        <taxon>Malpighiales</taxon>
        <taxon>Salicaceae</taxon>
        <taxon>Saliceae</taxon>
        <taxon>Populus</taxon>
    </lineage>
</organism>
<dbReference type="NCBIfam" id="TIGR02630">
    <property type="entry name" value="xylose_isom_A"/>
    <property type="match status" value="1"/>
</dbReference>
<dbReference type="HAMAP" id="MF_00455">
    <property type="entry name" value="Xylose_isom_A"/>
    <property type="match status" value="1"/>
</dbReference>
<keyword evidence="11" id="KW-1185">Reference proteome</keyword>
<dbReference type="EC" id="5.3.1.5" evidence="2 8"/>
<evidence type="ECO:0000256" key="1">
    <source>
        <dbReference type="ARBA" id="ARBA00005765"/>
    </source>
</evidence>
<keyword evidence="3 8" id="KW-0859">Xylose metabolism</keyword>
<evidence type="ECO:0000256" key="5">
    <source>
        <dbReference type="ARBA" id="ARBA00023235"/>
    </source>
</evidence>
<reference evidence="10 11" key="1">
    <citation type="journal article" date="2023" name="Mol. Ecol. Resour.">
        <title>Chromosome-level genome assembly of a triploid poplar Populus alba 'Berolinensis'.</title>
        <authorList>
            <person name="Chen S."/>
            <person name="Yu Y."/>
            <person name="Wang X."/>
            <person name="Wang S."/>
            <person name="Zhang T."/>
            <person name="Zhou Y."/>
            <person name="He R."/>
            <person name="Meng N."/>
            <person name="Wang Y."/>
            <person name="Liu W."/>
            <person name="Liu Z."/>
            <person name="Liu J."/>
            <person name="Guo Q."/>
            <person name="Huang H."/>
            <person name="Sederoff R.R."/>
            <person name="Wang G."/>
            <person name="Qu G."/>
            <person name="Chen S."/>
        </authorList>
    </citation>
    <scope>NUCLEOTIDE SEQUENCE [LARGE SCALE GENOMIC DNA]</scope>
    <source>
        <strain evidence="10">SC-2020</strain>
    </source>
</reference>
<gene>
    <name evidence="10" type="ORF">NC653_039875</name>
</gene>
<keyword evidence="9" id="KW-0812">Transmembrane</keyword>
<keyword evidence="9" id="KW-0472">Membrane</keyword>
<dbReference type="PANTHER" id="PTHR48408:SF1">
    <property type="entry name" value="XYLOSE ISOMERASE"/>
    <property type="match status" value="1"/>
</dbReference>
<evidence type="ECO:0000313" key="11">
    <source>
        <dbReference type="Proteomes" id="UP001164929"/>
    </source>
</evidence>
<evidence type="ECO:0000256" key="4">
    <source>
        <dbReference type="ARBA" id="ARBA00022723"/>
    </source>
</evidence>
<dbReference type="GO" id="GO:0009045">
    <property type="term" value="F:xylose isomerase activity"/>
    <property type="evidence" value="ECO:0007669"/>
    <property type="project" value="UniProtKB-EC"/>
</dbReference>
<dbReference type="GO" id="GO:0042732">
    <property type="term" value="P:D-xylose metabolic process"/>
    <property type="evidence" value="ECO:0007669"/>
    <property type="project" value="UniProtKB-KW"/>
</dbReference>
<keyword evidence="4 8" id="KW-0479">Metal-binding</keyword>
<dbReference type="GO" id="GO:0046872">
    <property type="term" value="F:metal ion binding"/>
    <property type="evidence" value="ECO:0007669"/>
    <property type="project" value="UniProtKB-KW"/>
</dbReference>
<dbReference type="PRINTS" id="PR00688">
    <property type="entry name" value="XYLOSISMRASE"/>
</dbReference>
<feature type="transmembrane region" description="Helical" evidence="9">
    <location>
        <begin position="37"/>
        <end position="55"/>
    </location>
</feature>
<dbReference type="AlphaFoldDB" id="A0AAD6PSM8"/>
<evidence type="ECO:0000313" key="10">
    <source>
        <dbReference type="EMBL" id="KAJ6958047.1"/>
    </source>
</evidence>
<dbReference type="NCBIfam" id="NF003998">
    <property type="entry name" value="PRK05474.1"/>
    <property type="match status" value="1"/>
</dbReference>
<evidence type="ECO:0000256" key="2">
    <source>
        <dbReference type="ARBA" id="ARBA00011958"/>
    </source>
</evidence>
<comment type="catalytic activity">
    <reaction evidence="7 8">
        <text>alpha-D-xylose = alpha-D-xylulofuranose</text>
        <dbReference type="Rhea" id="RHEA:22816"/>
        <dbReference type="ChEBI" id="CHEBI:28518"/>
        <dbReference type="ChEBI" id="CHEBI:188998"/>
        <dbReference type="EC" id="5.3.1.5"/>
    </reaction>
</comment>
<comment type="similarity">
    <text evidence="1 8">Belongs to the xylose isomerase family.</text>
</comment>
<keyword evidence="9" id="KW-1133">Transmembrane helix</keyword>
<evidence type="ECO:0000256" key="9">
    <source>
        <dbReference type="SAM" id="Phobius"/>
    </source>
</evidence>
<dbReference type="InterPro" id="IPR001998">
    <property type="entry name" value="Xylose_isomerase"/>
</dbReference>